<feature type="chain" id="PRO_5040464396" evidence="1">
    <location>
        <begin position="25"/>
        <end position="763"/>
    </location>
</feature>
<dbReference type="InterPro" id="IPR027417">
    <property type="entry name" value="P-loop_NTPase"/>
</dbReference>
<protein>
    <submittedName>
        <fullName evidence="3">NACHT, LRR and PYD domains-containing protein 14</fullName>
    </submittedName>
</protein>
<gene>
    <name evidence="3" type="ORF">HOLleu_04416</name>
</gene>
<dbReference type="AlphaFoldDB" id="A0A9Q1CUE2"/>
<keyword evidence="4" id="KW-1185">Reference proteome</keyword>
<reference evidence="3" key="1">
    <citation type="submission" date="2021-10" db="EMBL/GenBank/DDBJ databases">
        <title>Tropical sea cucumber genome reveals ecological adaptation and Cuvierian tubules defense mechanism.</title>
        <authorList>
            <person name="Chen T."/>
        </authorList>
    </citation>
    <scope>NUCLEOTIDE SEQUENCE</scope>
    <source>
        <strain evidence="3">Nanhai2018</strain>
        <tissue evidence="3">Muscle</tissue>
    </source>
</reference>
<feature type="domain" description="NACHT" evidence="2">
    <location>
        <begin position="119"/>
        <end position="242"/>
    </location>
</feature>
<dbReference type="PANTHER" id="PTHR46312">
    <property type="entry name" value="NACHT DOMAIN-CONTAINING PROTEIN"/>
    <property type="match status" value="1"/>
</dbReference>
<feature type="signal peptide" evidence="1">
    <location>
        <begin position="1"/>
        <end position="24"/>
    </location>
</feature>
<evidence type="ECO:0000259" key="2">
    <source>
        <dbReference type="PROSITE" id="PS50837"/>
    </source>
</evidence>
<keyword evidence="1" id="KW-0732">Signal</keyword>
<dbReference type="PROSITE" id="PS50837">
    <property type="entry name" value="NACHT"/>
    <property type="match status" value="1"/>
</dbReference>
<evidence type="ECO:0000313" key="4">
    <source>
        <dbReference type="Proteomes" id="UP001152320"/>
    </source>
</evidence>
<accession>A0A9Q1CUE2</accession>
<dbReference type="EMBL" id="JAIZAY010000001">
    <property type="protein sequence ID" value="KAJ8051009.1"/>
    <property type="molecule type" value="Genomic_DNA"/>
</dbReference>
<dbReference type="SUPFAM" id="SSF52540">
    <property type="entry name" value="P-loop containing nucleoside triphosphate hydrolases"/>
    <property type="match status" value="1"/>
</dbReference>
<dbReference type="Pfam" id="PF05729">
    <property type="entry name" value="NACHT"/>
    <property type="match status" value="1"/>
</dbReference>
<sequence length="763" mass="87825">MVTLFLCLIWGVSIVIIFRRKIQSNTGTRDVEEEAIMLGDPYVGEGCSRGKKDQFLKQLKETYEDQYNNVKPIPYIKDRLYCVNNVFVDQGITFKDPKGEWIGLETYHKVFSDPRIKSKRVLLEGDPGYGKSTLSLQYAYDWCNSIHGSPLKDVEILLLLRLRQLGGVSTILRAIKQFLLPKDSSLTESDIENILRDTDSVVIIFDGFDEYPDQDSITSEVITIIDRQMFQDFMVVLTTRSSCLPQKYSPSTKRLKLCGFGNNARKYYIKNAVVDDEQVVKEIEEHLGNNPILNDLCQVPLLFVLFAHMTYENEQFRNLESVTSFFRHTISCLRHHMEKKTEDENVCKYDLLAYNHGDLNIVAFKTLNEKSEGMVWRKEELCKQIDQKVYDLYKGMGILVEEENLTNEPLNSVLVPYITKVRFYHKIFCEWYAANYLTDYMQENSTIDLSECLRNLHPVDVQYLYQFSSGLNSDCAEKIICYLTEVEDGDKIAILCIFEQTGNIENIEGSIRQLFSKGVIISAHDSLLLQRSSMQLLAMSVRNKIPVTMLQLHNCFKSVDFSKSVLNTSSGLVLSSEIPVEKLGLRLFNKRTSAEEYIDILKFSSMCPSLRLLGLYGSPPPKSFILDSALLSTLSARNVKVKYYGPVLESPVYNLNLLTGQWEKTCEQVQCTDDDFNQMESDWKTVSDVDVEEFRSIIHGYRKKLRLTAAKGSTVSAIVHENDNIEHGEDDSDIMALLRIPRRQRREYHEPKLTMRYHHISKQ</sequence>
<dbReference type="Gene3D" id="3.40.50.300">
    <property type="entry name" value="P-loop containing nucleotide triphosphate hydrolases"/>
    <property type="match status" value="1"/>
</dbReference>
<dbReference type="OrthoDB" id="427518at2759"/>
<comment type="caution">
    <text evidence="3">The sequence shown here is derived from an EMBL/GenBank/DDBJ whole genome shotgun (WGS) entry which is preliminary data.</text>
</comment>
<evidence type="ECO:0000313" key="3">
    <source>
        <dbReference type="EMBL" id="KAJ8051009.1"/>
    </source>
</evidence>
<dbReference type="Proteomes" id="UP001152320">
    <property type="component" value="Chromosome 1"/>
</dbReference>
<dbReference type="PANTHER" id="PTHR46312:SF2">
    <property type="entry name" value="NUCLEOTIDE-BINDING OLIGOMERIZATION DOMAIN-CONTAINING PROTEIN 2-LIKE"/>
    <property type="match status" value="1"/>
</dbReference>
<name>A0A9Q1CUE2_HOLLE</name>
<dbReference type="InterPro" id="IPR007111">
    <property type="entry name" value="NACHT_NTPase"/>
</dbReference>
<organism evidence="3 4">
    <name type="scientific">Holothuria leucospilota</name>
    <name type="common">Black long sea cucumber</name>
    <name type="synonym">Mertensiothuria leucospilota</name>
    <dbReference type="NCBI Taxonomy" id="206669"/>
    <lineage>
        <taxon>Eukaryota</taxon>
        <taxon>Metazoa</taxon>
        <taxon>Echinodermata</taxon>
        <taxon>Eleutherozoa</taxon>
        <taxon>Echinozoa</taxon>
        <taxon>Holothuroidea</taxon>
        <taxon>Aspidochirotacea</taxon>
        <taxon>Aspidochirotida</taxon>
        <taxon>Holothuriidae</taxon>
        <taxon>Holothuria</taxon>
    </lineage>
</organism>
<proteinExistence type="predicted"/>
<evidence type="ECO:0000256" key="1">
    <source>
        <dbReference type="SAM" id="SignalP"/>
    </source>
</evidence>